<dbReference type="InParanoid" id="A0A1X2H2I7"/>
<name>A0A1X2H2I7_SYNRA</name>
<gene>
    <name evidence="2" type="ORF">BCR43DRAFT_445293</name>
</gene>
<dbReference type="AlphaFoldDB" id="A0A1X2H2I7"/>
<feature type="non-terminal residue" evidence="2">
    <location>
        <position position="1"/>
    </location>
</feature>
<reference evidence="2 3" key="1">
    <citation type="submission" date="2016-07" db="EMBL/GenBank/DDBJ databases">
        <title>Pervasive Adenine N6-methylation of Active Genes in Fungi.</title>
        <authorList>
            <consortium name="DOE Joint Genome Institute"/>
            <person name="Mondo S.J."/>
            <person name="Dannebaum R.O."/>
            <person name="Kuo R.C."/>
            <person name="Labutti K."/>
            <person name="Haridas S."/>
            <person name="Kuo A."/>
            <person name="Salamov A."/>
            <person name="Ahrendt S.R."/>
            <person name="Lipzen A."/>
            <person name="Sullivan W."/>
            <person name="Andreopoulos W.B."/>
            <person name="Clum A."/>
            <person name="Lindquist E."/>
            <person name="Daum C."/>
            <person name="Ramamoorthy G.K."/>
            <person name="Gryganskyi A."/>
            <person name="Culley D."/>
            <person name="Magnuson J.K."/>
            <person name="James T.Y."/>
            <person name="O'Malley M.A."/>
            <person name="Stajich J.E."/>
            <person name="Spatafora J.W."/>
            <person name="Visel A."/>
            <person name="Grigoriev I.V."/>
        </authorList>
    </citation>
    <scope>NUCLEOTIDE SEQUENCE [LARGE SCALE GENOMIC DNA]</scope>
    <source>
        <strain evidence="2 3">NRRL 2496</strain>
    </source>
</reference>
<sequence length="61" mass="6963">SSFRSMAINLQEKADAIFQREKETRERIPYAPFSNSRRVAPMSQGNVTSNRGNGKMKTTRD</sequence>
<comment type="caution">
    <text evidence="2">The sequence shown here is derived from an EMBL/GenBank/DDBJ whole genome shotgun (WGS) entry which is preliminary data.</text>
</comment>
<evidence type="ECO:0000256" key="1">
    <source>
        <dbReference type="SAM" id="MobiDB-lite"/>
    </source>
</evidence>
<keyword evidence="3" id="KW-1185">Reference proteome</keyword>
<feature type="region of interest" description="Disordered" evidence="1">
    <location>
        <begin position="27"/>
        <end position="61"/>
    </location>
</feature>
<proteinExistence type="predicted"/>
<organism evidence="2 3">
    <name type="scientific">Syncephalastrum racemosum</name>
    <name type="common">Filamentous fungus</name>
    <dbReference type="NCBI Taxonomy" id="13706"/>
    <lineage>
        <taxon>Eukaryota</taxon>
        <taxon>Fungi</taxon>
        <taxon>Fungi incertae sedis</taxon>
        <taxon>Mucoromycota</taxon>
        <taxon>Mucoromycotina</taxon>
        <taxon>Mucoromycetes</taxon>
        <taxon>Mucorales</taxon>
        <taxon>Syncephalastraceae</taxon>
        <taxon>Syncephalastrum</taxon>
    </lineage>
</organism>
<dbReference type="Proteomes" id="UP000242180">
    <property type="component" value="Unassembled WGS sequence"/>
</dbReference>
<accession>A0A1X2H2I7</accession>
<dbReference type="OrthoDB" id="5599713at2759"/>
<protein>
    <submittedName>
        <fullName evidence="2">Uncharacterized protein</fullName>
    </submittedName>
</protein>
<dbReference type="OMA" id="DAIFQRE"/>
<dbReference type="EMBL" id="MCGN01000010">
    <property type="protein sequence ID" value="ORY92001.1"/>
    <property type="molecule type" value="Genomic_DNA"/>
</dbReference>
<evidence type="ECO:0000313" key="3">
    <source>
        <dbReference type="Proteomes" id="UP000242180"/>
    </source>
</evidence>
<evidence type="ECO:0000313" key="2">
    <source>
        <dbReference type="EMBL" id="ORY92001.1"/>
    </source>
</evidence>
<feature type="compositionally biased region" description="Polar residues" evidence="1">
    <location>
        <begin position="33"/>
        <end position="52"/>
    </location>
</feature>